<evidence type="ECO:0000256" key="2">
    <source>
        <dbReference type="ARBA" id="ARBA00011044"/>
    </source>
</evidence>
<evidence type="ECO:0000256" key="1">
    <source>
        <dbReference type="ARBA" id="ARBA00008761"/>
    </source>
</evidence>
<dbReference type="GO" id="GO:0006310">
    <property type="term" value="P:DNA recombination"/>
    <property type="evidence" value="ECO:0007669"/>
    <property type="project" value="UniProtKB-KW"/>
</dbReference>
<feature type="domain" description="Transposase putative helix-turn-helix" evidence="10">
    <location>
        <begin position="19"/>
        <end position="56"/>
    </location>
</feature>
<dbReference type="RefSeq" id="WP_006352590.1">
    <property type="nucleotide sequence ID" value="NZ_ADNY01000061.1"/>
</dbReference>
<dbReference type="GO" id="GO:0003677">
    <property type="term" value="F:DNA binding"/>
    <property type="evidence" value="ECO:0007669"/>
    <property type="project" value="UniProtKB-KW"/>
</dbReference>
<dbReference type="Pfam" id="PF12323">
    <property type="entry name" value="HTH_OrfB_IS605"/>
    <property type="match status" value="1"/>
</dbReference>
<dbReference type="Pfam" id="PF01385">
    <property type="entry name" value="OrfB_IS605"/>
    <property type="match status" value="1"/>
</dbReference>
<keyword evidence="12" id="KW-1185">Reference proteome</keyword>
<keyword evidence="5" id="KW-0862">Zinc</keyword>
<protein>
    <submittedName>
        <fullName evidence="11">Transposase, IS605 OrfB family</fullName>
    </submittedName>
</protein>
<keyword evidence="7" id="KW-0233">DNA recombination</keyword>
<evidence type="ECO:0000313" key="12">
    <source>
        <dbReference type="Proteomes" id="UP000004069"/>
    </source>
</evidence>
<evidence type="ECO:0000256" key="6">
    <source>
        <dbReference type="ARBA" id="ARBA00023125"/>
    </source>
</evidence>
<dbReference type="GO" id="GO:0032196">
    <property type="term" value="P:transposition"/>
    <property type="evidence" value="ECO:0007669"/>
    <property type="project" value="UniProtKB-KW"/>
</dbReference>
<evidence type="ECO:0000256" key="7">
    <source>
        <dbReference type="ARBA" id="ARBA00023172"/>
    </source>
</evidence>
<reference evidence="11 12" key="1">
    <citation type="submission" date="2010-04" db="EMBL/GenBank/DDBJ databases">
        <authorList>
            <person name="Muzny D."/>
            <person name="Qin X."/>
            <person name="Deng J."/>
            <person name="Jiang H."/>
            <person name="Liu Y."/>
            <person name="Qu J."/>
            <person name="Song X.-Z."/>
            <person name="Zhang L."/>
            <person name="Thornton R."/>
            <person name="Coyle M."/>
            <person name="Francisco L."/>
            <person name="Jackson L."/>
            <person name="Javaid M."/>
            <person name="Korchina V."/>
            <person name="Kovar C."/>
            <person name="Mata R."/>
            <person name="Mathew T."/>
            <person name="Ngo R."/>
            <person name="Nguyen L."/>
            <person name="Nguyen N."/>
            <person name="Okwuonu G."/>
            <person name="Ongeri F."/>
            <person name="Pham C."/>
            <person name="Simmons D."/>
            <person name="Wilczek-Boney K."/>
            <person name="Hale W."/>
            <person name="Jakkamsetti A."/>
            <person name="Pham P."/>
            <person name="Ruth R."/>
            <person name="San Lucas F."/>
            <person name="Warren J."/>
            <person name="Zhang J."/>
            <person name="Zhao Z."/>
            <person name="Zhou C."/>
            <person name="Zhu D."/>
            <person name="Lee S."/>
            <person name="Bess C."/>
            <person name="Blankenburg K."/>
            <person name="Forbes L."/>
            <person name="Fu Q."/>
            <person name="Gubbala S."/>
            <person name="Hirani K."/>
            <person name="Jayaseelan J.C."/>
            <person name="Lara F."/>
            <person name="Munidasa M."/>
            <person name="Palculict T."/>
            <person name="Patil S."/>
            <person name="Pu L.-L."/>
            <person name="Saada N."/>
            <person name="Tang L."/>
            <person name="Weissenberger G."/>
            <person name="Zhu Y."/>
            <person name="Hemphill L."/>
            <person name="Shang Y."/>
            <person name="Youmans B."/>
            <person name="Ayvaz T."/>
            <person name="Ross M."/>
            <person name="Santibanez J."/>
            <person name="Aqrawi P."/>
            <person name="Gross S."/>
            <person name="Joshi V."/>
            <person name="Fowler G."/>
            <person name="Nazareth L."/>
            <person name="Reid J."/>
            <person name="Worley K."/>
            <person name="Petrosino J."/>
            <person name="Highlander S."/>
            <person name="Gibbs R."/>
        </authorList>
    </citation>
    <scope>NUCLEOTIDE SEQUENCE [LARGE SCALE GENOMIC DNA]</scope>
    <source>
        <strain evidence="11 12">DSM 11664</strain>
    </source>
</reference>
<evidence type="ECO:0000259" key="8">
    <source>
        <dbReference type="Pfam" id="PF01385"/>
    </source>
</evidence>
<dbReference type="GO" id="GO:0046872">
    <property type="term" value="F:metal ion binding"/>
    <property type="evidence" value="ECO:0007669"/>
    <property type="project" value="UniProtKB-KW"/>
</dbReference>
<gene>
    <name evidence="11" type="ORF">HMPREF0493_1441</name>
</gene>
<keyword evidence="3" id="KW-0815">Transposition</keyword>
<dbReference type="PANTHER" id="PTHR30405:SF25">
    <property type="entry name" value="RNA-GUIDED DNA ENDONUCLEASE INSQ-RELATED"/>
    <property type="match status" value="1"/>
</dbReference>
<evidence type="ECO:0000256" key="3">
    <source>
        <dbReference type="ARBA" id="ARBA00022578"/>
    </source>
</evidence>
<comment type="similarity">
    <text evidence="1">In the C-terminal section; belongs to the transposase 35 family.</text>
</comment>
<comment type="similarity">
    <text evidence="2">In the N-terminal section; belongs to the transposase 2 family.</text>
</comment>
<feature type="domain" description="Cas12f1-like TNB" evidence="9">
    <location>
        <begin position="349"/>
        <end position="422"/>
    </location>
</feature>
<sequence>MRQQSQQKENEVKFGINSVRVYPTDEQKVYFVNLFGANRWFWNQIKDMTDKRYKNNPQLSFPSVSSLKRLLPRLKQEQEWLKEIDSTSLQATAEYYCNAQEAFFKQKPKGRKPPKFKSRHYYMQSATIKNVHYRYKLKKDNTLHEGDQIHVVDPHTLQVGKKLSLHTSSLKCLKGCTIKRMMIKYRQDLDRFYLSFTVVKQKKDLPKYAEKIKKTGKAVGIDVGLGKEWLVTSDKHRWSVPDTFALERQKNKVQSHFDRNRSAIEKRVARFNHEHKETKSEKYDFQNWQKLRKTKSKYQLKIANKRYDYLQKVTTWLVKHYDVIAIEDLKTKNLMRNHKLAHNIANAGWRMFRQMLEYKCEWYGKKLIVVAPQYTSRICCECGKKNPAFNHMKTRDWLAVRQWECPFCHAQHDRDVNASRNILKRALA</sequence>
<evidence type="ECO:0000313" key="11">
    <source>
        <dbReference type="EMBL" id="EFG54903.1"/>
    </source>
</evidence>
<keyword evidence="4" id="KW-0479">Metal-binding</keyword>
<dbReference type="NCBIfam" id="TIGR01766">
    <property type="entry name" value="IS200/IS605 family accessory protein TnpB-like domain"/>
    <property type="match status" value="1"/>
</dbReference>
<evidence type="ECO:0000256" key="5">
    <source>
        <dbReference type="ARBA" id="ARBA00022833"/>
    </source>
</evidence>
<proteinExistence type="inferred from homology"/>
<accession>D4YV80</accession>
<name>D4YV80_9LACO</name>
<dbReference type="AlphaFoldDB" id="D4YV80"/>
<dbReference type="PANTHER" id="PTHR30405">
    <property type="entry name" value="TRANSPOSASE"/>
    <property type="match status" value="1"/>
</dbReference>
<evidence type="ECO:0000259" key="9">
    <source>
        <dbReference type="Pfam" id="PF07282"/>
    </source>
</evidence>
<dbReference type="InterPro" id="IPR051399">
    <property type="entry name" value="RNA-guided_DNA_endo/Transpos"/>
</dbReference>
<evidence type="ECO:0000256" key="4">
    <source>
        <dbReference type="ARBA" id="ARBA00022723"/>
    </source>
</evidence>
<dbReference type="eggNOG" id="COG0675">
    <property type="taxonomic scope" value="Bacteria"/>
</dbReference>
<dbReference type="NCBIfam" id="NF040570">
    <property type="entry name" value="guided_TnpB"/>
    <property type="match status" value="1"/>
</dbReference>
<dbReference type="Pfam" id="PF07282">
    <property type="entry name" value="Cas12f1-like_TNB"/>
    <property type="match status" value="1"/>
</dbReference>
<dbReference type="EMBL" id="ADNY01000061">
    <property type="protein sequence ID" value="EFG54903.1"/>
    <property type="molecule type" value="Genomic_DNA"/>
</dbReference>
<keyword evidence="6" id="KW-0238">DNA-binding</keyword>
<dbReference type="InterPro" id="IPR021027">
    <property type="entry name" value="Transposase_put_HTH"/>
</dbReference>
<dbReference type="STRING" id="83683.B1745_06445"/>
<dbReference type="InterPro" id="IPR010095">
    <property type="entry name" value="Cas12f1-like_TNB"/>
</dbReference>
<dbReference type="InterPro" id="IPR001959">
    <property type="entry name" value="Transposase"/>
</dbReference>
<comment type="caution">
    <text evidence="11">The sequence shown here is derived from an EMBL/GenBank/DDBJ whole genome shotgun (WGS) entry which is preliminary data.</text>
</comment>
<feature type="domain" description="Probable transposase IS891/IS1136/IS1341" evidence="8">
    <location>
        <begin position="204"/>
        <end position="337"/>
    </location>
</feature>
<organism evidence="11 12">
    <name type="scientific">Lactobacillus amylolyticus DSM 11664</name>
    <dbReference type="NCBI Taxonomy" id="585524"/>
    <lineage>
        <taxon>Bacteria</taxon>
        <taxon>Bacillati</taxon>
        <taxon>Bacillota</taxon>
        <taxon>Bacilli</taxon>
        <taxon>Lactobacillales</taxon>
        <taxon>Lactobacillaceae</taxon>
        <taxon>Lactobacillus</taxon>
    </lineage>
</organism>
<evidence type="ECO:0000259" key="10">
    <source>
        <dbReference type="Pfam" id="PF12323"/>
    </source>
</evidence>
<dbReference type="OrthoDB" id="56768at2"/>
<dbReference type="Proteomes" id="UP000004069">
    <property type="component" value="Unassembled WGS sequence"/>
</dbReference>